<protein>
    <submittedName>
        <fullName evidence="2">Uncharacterized protein</fullName>
    </submittedName>
</protein>
<comment type="caution">
    <text evidence="2">The sequence shown here is derived from an EMBL/GenBank/DDBJ whole genome shotgun (WGS) entry which is preliminary data.</text>
</comment>
<evidence type="ECO:0000256" key="1">
    <source>
        <dbReference type="SAM" id="MobiDB-lite"/>
    </source>
</evidence>
<reference evidence="2 3" key="1">
    <citation type="journal article" date="2013" name="Nat. Commun.">
        <title>The evolution and pathogenic mechanisms of the rice sheath blight pathogen.</title>
        <authorList>
            <person name="Zheng A."/>
            <person name="Lin R."/>
            <person name="Xu L."/>
            <person name="Qin P."/>
            <person name="Tang C."/>
            <person name="Ai P."/>
            <person name="Zhang D."/>
            <person name="Liu Y."/>
            <person name="Sun Z."/>
            <person name="Feng H."/>
            <person name="Wang Y."/>
            <person name="Chen Y."/>
            <person name="Liang X."/>
            <person name="Fu R."/>
            <person name="Li Q."/>
            <person name="Zhang J."/>
            <person name="Yu X."/>
            <person name="Xie Z."/>
            <person name="Ding L."/>
            <person name="Guan P."/>
            <person name="Tang J."/>
            <person name="Liang Y."/>
            <person name="Wang S."/>
            <person name="Deng Q."/>
            <person name="Li S."/>
            <person name="Zhu J."/>
            <person name="Wang L."/>
            <person name="Liu H."/>
            <person name="Li P."/>
        </authorList>
    </citation>
    <scope>NUCLEOTIDE SEQUENCE [LARGE SCALE GENOMIC DNA]</scope>
    <source>
        <strain evidence="3">AG-1 IA</strain>
    </source>
</reference>
<dbReference type="AlphaFoldDB" id="L8WE83"/>
<dbReference type="EMBL" id="AFRT01003289">
    <property type="protein sequence ID" value="ELU36496.1"/>
    <property type="molecule type" value="Genomic_DNA"/>
</dbReference>
<dbReference type="Proteomes" id="UP000011668">
    <property type="component" value="Unassembled WGS sequence"/>
</dbReference>
<feature type="region of interest" description="Disordered" evidence="1">
    <location>
        <begin position="216"/>
        <end position="237"/>
    </location>
</feature>
<sequence>MDSSKLGIAVSVFRLISQPLAQLSVSFPSYVSDIQFSPATQIPGRRRSTVFAGLPTRAQSTVTTAVLSAMGPSLTSPQRHIWTFTLAAPPPPPIHIFVNKDCAPTSTPWPLEGRTQTPRAPFRGLFRTDLCLQPWRGRIGRSSMSSWTRKFPRSTTEWGSEQVSSLVTSDPPRAYTQRLRLSCWPNTFGHPGKCHSRRHHHSLELPYGCLRAHSLREKHSPSDSSADTKSLGKASIA</sequence>
<keyword evidence="3" id="KW-1185">Reference proteome</keyword>
<name>L8WE83_THACA</name>
<organism evidence="2 3">
    <name type="scientific">Thanatephorus cucumeris (strain AG1-IA)</name>
    <name type="common">Rice sheath blight fungus</name>
    <name type="synonym">Rhizoctonia solani</name>
    <dbReference type="NCBI Taxonomy" id="983506"/>
    <lineage>
        <taxon>Eukaryota</taxon>
        <taxon>Fungi</taxon>
        <taxon>Dikarya</taxon>
        <taxon>Basidiomycota</taxon>
        <taxon>Agaricomycotina</taxon>
        <taxon>Agaricomycetes</taxon>
        <taxon>Cantharellales</taxon>
        <taxon>Ceratobasidiaceae</taxon>
        <taxon>Rhizoctonia</taxon>
        <taxon>Rhizoctonia solani AG-1</taxon>
    </lineage>
</organism>
<proteinExistence type="predicted"/>
<evidence type="ECO:0000313" key="2">
    <source>
        <dbReference type="EMBL" id="ELU36496.1"/>
    </source>
</evidence>
<evidence type="ECO:0000313" key="3">
    <source>
        <dbReference type="Proteomes" id="UP000011668"/>
    </source>
</evidence>
<gene>
    <name evidence="2" type="ORF">AG1IA_09473</name>
</gene>
<accession>L8WE83</accession>
<dbReference type="HOGENOM" id="CLU_1171297_0_0_1"/>